<organism evidence="1 2">
    <name type="scientific">Ajellomyces capsulatus</name>
    <name type="common">Darling's disease fungus</name>
    <name type="synonym">Histoplasma capsulatum</name>
    <dbReference type="NCBI Taxonomy" id="5037"/>
    <lineage>
        <taxon>Eukaryota</taxon>
        <taxon>Fungi</taxon>
        <taxon>Dikarya</taxon>
        <taxon>Ascomycota</taxon>
        <taxon>Pezizomycotina</taxon>
        <taxon>Eurotiomycetes</taxon>
        <taxon>Eurotiomycetidae</taxon>
        <taxon>Onygenales</taxon>
        <taxon>Ajellomycetaceae</taxon>
        <taxon>Histoplasma</taxon>
    </lineage>
</organism>
<protein>
    <submittedName>
        <fullName evidence="1">Uncharacterized protein</fullName>
    </submittedName>
</protein>
<evidence type="ECO:0000313" key="2">
    <source>
        <dbReference type="Proteomes" id="UP000663671"/>
    </source>
</evidence>
<accession>A0A8A1M1U1</accession>
<dbReference type="VEuPathDB" id="FungiDB:I7I51_07590"/>
<dbReference type="OrthoDB" id="10559390at2759"/>
<evidence type="ECO:0000313" key="1">
    <source>
        <dbReference type="EMBL" id="QSS58167.1"/>
    </source>
</evidence>
<dbReference type="Proteomes" id="UP000663671">
    <property type="component" value="Chromosome 2"/>
</dbReference>
<dbReference type="EMBL" id="CP069109">
    <property type="protein sequence ID" value="QSS58167.1"/>
    <property type="molecule type" value="Genomic_DNA"/>
</dbReference>
<name>A0A8A1M1U1_AJECA</name>
<gene>
    <name evidence="1" type="ORF">I7I51_07590</name>
</gene>
<proteinExistence type="predicted"/>
<sequence length="168" mass="18178">MDKDEVEDNGVPIETLSEKDILEEIKDRLRQVGNLPTNGITLDPEMTSTSGVVTVGSTVLALLVTSNGGGGVVRVLSKPARYTKTDGLPGEVLLTLKPVETPNEYTRSFANSQANSNATLDPMSDVTLISTDGKALYHGSFNFRFGQEVSYCWSKLIVAGRFVRLLLV</sequence>
<reference evidence="1" key="1">
    <citation type="submission" date="2021-01" db="EMBL/GenBank/DDBJ databases">
        <title>Chromosome-level genome assembly of a human fungal pathogen reveals clustering of transcriptionally co-regulated genes.</title>
        <authorList>
            <person name="Voorhies M."/>
            <person name="Cohen S."/>
            <person name="Shea T.P."/>
            <person name="Petrus S."/>
            <person name="Munoz J.F."/>
            <person name="Poplawski S."/>
            <person name="Goldman W.E."/>
            <person name="Michael T."/>
            <person name="Cuomo C.A."/>
            <person name="Sil A."/>
            <person name="Beyhan S."/>
        </authorList>
    </citation>
    <scope>NUCLEOTIDE SEQUENCE</scope>
    <source>
        <strain evidence="1">WU24</strain>
    </source>
</reference>
<dbReference type="AlphaFoldDB" id="A0A8A1M1U1"/>